<dbReference type="PANTHER" id="PTHR19143:SF327">
    <property type="entry name" value="FI21813P1-RELATED"/>
    <property type="match status" value="1"/>
</dbReference>
<proteinExistence type="predicted"/>
<protein>
    <recommendedName>
        <fullName evidence="1">Fibrinogen C-terminal domain-containing protein</fullName>
    </recommendedName>
</protein>
<dbReference type="Gene3D" id="3.90.215.10">
    <property type="entry name" value="Gamma Fibrinogen, chain A, domain 1"/>
    <property type="match status" value="1"/>
</dbReference>
<dbReference type="PROSITE" id="PS51406">
    <property type="entry name" value="FIBRINOGEN_C_2"/>
    <property type="match status" value="1"/>
</dbReference>
<dbReference type="GO" id="GO:0005615">
    <property type="term" value="C:extracellular space"/>
    <property type="evidence" value="ECO:0007669"/>
    <property type="project" value="TreeGrafter"/>
</dbReference>
<dbReference type="SMART" id="SM00186">
    <property type="entry name" value="FBG"/>
    <property type="match status" value="1"/>
</dbReference>
<dbReference type="InterPro" id="IPR014716">
    <property type="entry name" value="Fibrinogen_a/b/g_C_1"/>
</dbReference>
<dbReference type="InterPro" id="IPR036056">
    <property type="entry name" value="Fibrinogen-like_C"/>
</dbReference>
<dbReference type="Proteomes" id="UP000095300">
    <property type="component" value="Unassembled WGS sequence"/>
</dbReference>
<dbReference type="VEuPathDB" id="VectorBase:SCAU003661"/>
<dbReference type="InterPro" id="IPR050373">
    <property type="entry name" value="Fibrinogen_C-term_domain"/>
</dbReference>
<dbReference type="Pfam" id="PF00147">
    <property type="entry name" value="Fibrinogen_C"/>
    <property type="match status" value="1"/>
</dbReference>
<reference evidence="2" key="1">
    <citation type="submission" date="2020-05" db="UniProtKB">
        <authorList>
            <consortium name="EnsemblMetazoa"/>
        </authorList>
    </citation>
    <scope>IDENTIFICATION</scope>
    <source>
        <strain evidence="2">USDA</strain>
    </source>
</reference>
<keyword evidence="3" id="KW-1185">Reference proteome</keyword>
<dbReference type="PANTHER" id="PTHR19143">
    <property type="entry name" value="FIBRINOGEN/TENASCIN/ANGIOPOEITIN"/>
    <property type="match status" value="1"/>
</dbReference>
<dbReference type="EnsemblMetazoa" id="SCAU003661-RA">
    <property type="protein sequence ID" value="SCAU003661-PA"/>
    <property type="gene ID" value="SCAU003661"/>
</dbReference>
<dbReference type="SUPFAM" id="SSF56496">
    <property type="entry name" value="Fibrinogen C-terminal domain-like"/>
    <property type="match status" value="1"/>
</dbReference>
<accession>A0A1I8P096</accession>
<evidence type="ECO:0000313" key="3">
    <source>
        <dbReference type="Proteomes" id="UP000095300"/>
    </source>
</evidence>
<gene>
    <name evidence="2" type="primary">106093328</name>
</gene>
<dbReference type="InterPro" id="IPR002181">
    <property type="entry name" value="Fibrinogen_a/b/g_C_dom"/>
</dbReference>
<organism evidence="2 3">
    <name type="scientific">Stomoxys calcitrans</name>
    <name type="common">Stable fly</name>
    <name type="synonym">Conops calcitrans</name>
    <dbReference type="NCBI Taxonomy" id="35570"/>
    <lineage>
        <taxon>Eukaryota</taxon>
        <taxon>Metazoa</taxon>
        <taxon>Ecdysozoa</taxon>
        <taxon>Arthropoda</taxon>
        <taxon>Hexapoda</taxon>
        <taxon>Insecta</taxon>
        <taxon>Pterygota</taxon>
        <taxon>Neoptera</taxon>
        <taxon>Endopterygota</taxon>
        <taxon>Diptera</taxon>
        <taxon>Brachycera</taxon>
        <taxon>Muscomorpha</taxon>
        <taxon>Muscoidea</taxon>
        <taxon>Muscidae</taxon>
        <taxon>Stomoxys</taxon>
    </lineage>
</organism>
<sequence>MLNIFFLQDTTALLTGIQEYRRDYNQRQTLHENLLRKSFAYDHEWTTIFSRNHHGVNNASWSLYRRGYSDNGYYFIGLEALYLKTTYESAQELMIILKDWDGKTRYAKYEHFQIGDEDEQYAIRKLGAYVGNAGDALRPHLFKKFSTFDRDNDGNDKLHCASMYGGGWWFFGNCTTSMLTGPYHYEENAHSYGISWSTWKGWNYSMKSVEMLIRPTL</sequence>
<name>A0A1I8P096_STOCA</name>
<evidence type="ECO:0000259" key="1">
    <source>
        <dbReference type="PROSITE" id="PS51406"/>
    </source>
</evidence>
<feature type="domain" description="Fibrinogen C-terminal" evidence="1">
    <location>
        <begin position="60"/>
        <end position="217"/>
    </location>
</feature>
<dbReference type="AlphaFoldDB" id="A0A1I8P096"/>
<evidence type="ECO:0000313" key="2">
    <source>
        <dbReference type="EnsemblMetazoa" id="SCAU003661-PA"/>
    </source>
</evidence>